<feature type="compositionally biased region" description="Pro residues" evidence="6">
    <location>
        <begin position="717"/>
        <end position="726"/>
    </location>
</feature>
<dbReference type="Pfam" id="PF16158">
    <property type="entry name" value="N_BRCA1_IG"/>
    <property type="match status" value="1"/>
</dbReference>
<keyword evidence="3" id="KW-0862">Zinc</keyword>
<comment type="caution">
    <text evidence="8">The sequence shown here is derived from an EMBL/GenBank/DDBJ whole genome shotgun (WGS) entry which is preliminary data.</text>
</comment>
<evidence type="ECO:0000256" key="4">
    <source>
        <dbReference type="PROSITE-ProRule" id="PRU00228"/>
    </source>
</evidence>
<feature type="region of interest" description="Disordered" evidence="6">
    <location>
        <begin position="656"/>
        <end position="843"/>
    </location>
</feature>
<feature type="compositionally biased region" description="Polar residues" evidence="6">
    <location>
        <begin position="689"/>
        <end position="700"/>
    </location>
</feature>
<feature type="compositionally biased region" description="Pro residues" evidence="6">
    <location>
        <begin position="805"/>
        <end position="832"/>
    </location>
</feature>
<dbReference type="PROSITE" id="PS50135">
    <property type="entry name" value="ZF_ZZ_2"/>
    <property type="match status" value="2"/>
</dbReference>
<dbReference type="GO" id="GO:0008270">
    <property type="term" value="F:zinc ion binding"/>
    <property type="evidence" value="ECO:0007669"/>
    <property type="project" value="UniProtKB-KW"/>
</dbReference>
<dbReference type="PANTHER" id="PTHR20930:SF0">
    <property type="entry name" value="PROTEIN ILRUN"/>
    <property type="match status" value="1"/>
</dbReference>
<feature type="compositionally biased region" description="Basic and acidic residues" evidence="6">
    <location>
        <begin position="928"/>
        <end position="960"/>
    </location>
</feature>
<dbReference type="KEGG" id="mrr:Moror_321"/>
<keyword evidence="2 4" id="KW-0863">Zinc-finger</keyword>
<feature type="compositionally biased region" description="Polar residues" evidence="6">
    <location>
        <begin position="102"/>
        <end position="119"/>
    </location>
</feature>
<feature type="region of interest" description="Disordered" evidence="6">
    <location>
        <begin position="1278"/>
        <end position="1346"/>
    </location>
</feature>
<evidence type="ECO:0000259" key="7">
    <source>
        <dbReference type="PROSITE" id="PS50135"/>
    </source>
</evidence>
<evidence type="ECO:0000256" key="6">
    <source>
        <dbReference type="SAM" id="MobiDB-lite"/>
    </source>
</evidence>
<dbReference type="CDD" id="cd14947">
    <property type="entry name" value="NBR1_like"/>
    <property type="match status" value="1"/>
</dbReference>
<keyword evidence="1" id="KW-0479">Metal-binding</keyword>
<sequence>MFTIKATYRNETRKFNFADTNAFPSFHELYLQLYRVFPISHSYYLSKLLFSPDSSKSRILLAKEVHSAEEYDRCIAQYGGRSWVNPLLKFSVYDETPHKLPNMSSASDLTSKSESQASSPPRFRTVAPSSASECSTSAYSPIPFSHIPPPPIIFSTIPSPVPPSLRSSEGTPKPLPQQAPQHVGSPTLVAPTVVAELRNDMKNLSERLEGRLDKYMSRMNDIEAKLKTLEIECDCAPQVPSSPTVTGKLEPEATTIFPPLCKYTFCVMCGSIKQGPWYDCQQCALKVCTDCNERPSKCPCKDEKGLLSLQRAHTWIKQACPSCPTAAPGTDIPVINAAPVPTPDVDVPMQSPQMRTEPDVDAPPPTSVPAAESTTTAEPVMPVHFGIRCDSCQAMPIQGVRHKCLDCPDYDLCTECITSGAAERHNPFHEFFEINEPGRVVVHTVYQGNGERNAPDIRRAPVLSPPAPAPAQPVVHFASCNLCDSRIRGDRYKCLNCPDYDTCSRCFDITPEHHPQHAFVKIETQDQFIRRNIVDRAMHYATCNSCEKGVFGIRYKCMHPECPDYDLCEDCEALPIPVHPANHPLLKMRDVNTVIPTVYRVGGTRLMDSPPARTGSHSEWFRPKGELLRDLVTEDIPRELSPEIKPPSPFFFATESERSVSPPAMDYRGTTTCIPPPPPPPAPIVEYRTSPSEVRTSPRSRPSFLDRPPRPFYSESPPSPPSPPMMIPGALPPFTQLPQVPQIHQWQPSEFWRVPDSPFSRALDVDSQTSSPARLPSPPRNRPFMVRAPPSPPRLPPIAVGMKVPTPPTRPSPPTVPVPVRIPSPPPPPPRQLPSARFSVSGRSLPSPPFWANYRVRFAATPSEPDFSYLEDSQTRREVVSPVEDVSTSRVQLPPPPPSTIDPFHTSILNPFTSQMSSYSPGFWHGGHLMDERSTTKQNDEESSFEKDLLRALEVSERLNSKRSPSPVPVPPRESPLIGELLNSPENAGTSAQTYPELFKPSLIEFLAGPNFAQSSAGSPPAPEPPVEESPLIGDLLNRPASMVDRDECCSVCSKRSLASILDGASTGKPQEAKIETFIPPLDNEEEETFIPPSSRTLNALLPEEHISPISQAESEPQHEPRLDATYIDDRSVPDGQIFPPGAEFVKSWRMMNTGNVEWPEGTELVFIGGDCLERIQKNAVTIIGKAGASESVDVWTGELKAPEKEGRYVSYYRLRDDQGVVFGDSIWLDITVKEGHHREEDERADSSTGSEEYKSLSSSSVIIMPTAAASVYTSSSIASSSLPSSSPDGDGASENGSSTSSVSLLSVPDDEDDEDWAETRESFASPPEHVEEGEEYVVLYDSESD</sequence>
<evidence type="ECO:0000313" key="8">
    <source>
        <dbReference type="EMBL" id="ESK98204.1"/>
    </source>
</evidence>
<feature type="coiled-coil region" evidence="5">
    <location>
        <begin position="194"/>
        <end position="232"/>
    </location>
</feature>
<evidence type="ECO:0000256" key="5">
    <source>
        <dbReference type="SAM" id="Coils"/>
    </source>
</evidence>
<protein>
    <submittedName>
        <fullName evidence="8">Zz type zinc finger domain-containing protein</fullName>
    </submittedName>
</protein>
<feature type="domain" description="ZZ-type" evidence="7">
    <location>
        <begin position="384"/>
        <end position="439"/>
    </location>
</feature>
<dbReference type="CDD" id="cd02340">
    <property type="entry name" value="ZZ_NBR1_like"/>
    <property type="match status" value="2"/>
</dbReference>
<dbReference type="STRING" id="1381753.V2Z2L6"/>
<evidence type="ECO:0000313" key="9">
    <source>
        <dbReference type="Proteomes" id="UP000017559"/>
    </source>
</evidence>
<name>V2Z2L6_MONRO</name>
<feature type="region of interest" description="Disordered" evidence="6">
    <location>
        <begin position="102"/>
        <end position="130"/>
    </location>
</feature>
<dbReference type="PROSITE" id="PS01357">
    <property type="entry name" value="ZF_ZZ_1"/>
    <property type="match status" value="1"/>
</dbReference>
<dbReference type="Pfam" id="PF00569">
    <property type="entry name" value="ZZ"/>
    <property type="match status" value="3"/>
</dbReference>
<keyword evidence="5" id="KW-0175">Coiled coil</keyword>
<dbReference type="InterPro" id="IPR013783">
    <property type="entry name" value="Ig-like_fold"/>
</dbReference>
<dbReference type="InterPro" id="IPR043145">
    <property type="entry name" value="Znf_ZZ_sf"/>
</dbReference>
<dbReference type="CDD" id="cd02249">
    <property type="entry name" value="ZZ"/>
    <property type="match status" value="1"/>
</dbReference>
<accession>V2Z2L6</accession>
<evidence type="ECO:0000256" key="2">
    <source>
        <dbReference type="ARBA" id="ARBA00022771"/>
    </source>
</evidence>
<feature type="compositionally biased region" description="Low complexity" evidence="6">
    <location>
        <begin position="1278"/>
        <end position="1308"/>
    </location>
</feature>
<dbReference type="InterPro" id="IPR032350">
    <property type="entry name" value="Nbr1_FW"/>
</dbReference>
<dbReference type="Proteomes" id="UP000017559">
    <property type="component" value="Unassembled WGS sequence"/>
</dbReference>
<proteinExistence type="predicted"/>
<feature type="region of interest" description="Disordered" evidence="6">
    <location>
        <begin position="155"/>
        <end position="184"/>
    </location>
</feature>
<evidence type="ECO:0000256" key="1">
    <source>
        <dbReference type="ARBA" id="ARBA00022723"/>
    </source>
</evidence>
<keyword evidence="9" id="KW-1185">Reference proteome</keyword>
<dbReference type="SMART" id="SM00291">
    <property type="entry name" value="ZnF_ZZ"/>
    <property type="match status" value="3"/>
</dbReference>
<evidence type="ECO:0000256" key="3">
    <source>
        <dbReference type="ARBA" id="ARBA00022833"/>
    </source>
</evidence>
<feature type="compositionally biased region" description="Pro residues" evidence="6">
    <location>
        <begin position="674"/>
        <end position="683"/>
    </location>
</feature>
<feature type="region of interest" description="Disordered" evidence="6">
    <location>
        <begin position="865"/>
        <end position="908"/>
    </location>
</feature>
<feature type="domain" description="ZZ-type" evidence="7">
    <location>
        <begin position="475"/>
        <end position="527"/>
    </location>
</feature>
<gene>
    <name evidence="8" type="ORF">Moror_321</name>
</gene>
<dbReference type="InterPro" id="IPR000433">
    <property type="entry name" value="Znf_ZZ"/>
</dbReference>
<feature type="region of interest" description="Disordered" evidence="6">
    <location>
        <begin position="349"/>
        <end position="376"/>
    </location>
</feature>
<feature type="region of interest" description="Disordered" evidence="6">
    <location>
        <begin position="1010"/>
        <end position="1033"/>
    </location>
</feature>
<dbReference type="EMBL" id="AWSO01000004">
    <property type="protein sequence ID" value="ESK98204.1"/>
    <property type="molecule type" value="Genomic_DNA"/>
</dbReference>
<dbReference type="SUPFAM" id="SSF57850">
    <property type="entry name" value="RING/U-box"/>
    <property type="match status" value="3"/>
</dbReference>
<feature type="compositionally biased region" description="Polar residues" evidence="6">
    <location>
        <begin position="736"/>
        <end position="748"/>
    </location>
</feature>
<feature type="compositionally biased region" description="Polar residues" evidence="6">
    <location>
        <begin position="984"/>
        <end position="994"/>
    </location>
</feature>
<dbReference type="Gene3D" id="2.60.40.10">
    <property type="entry name" value="Immunoglobulins"/>
    <property type="match status" value="1"/>
</dbReference>
<organism evidence="8 9">
    <name type="scientific">Moniliophthora roreri (strain MCA 2997)</name>
    <name type="common">Cocoa frosty pod rot fungus</name>
    <name type="synonym">Crinipellis roreri</name>
    <dbReference type="NCBI Taxonomy" id="1381753"/>
    <lineage>
        <taxon>Eukaryota</taxon>
        <taxon>Fungi</taxon>
        <taxon>Dikarya</taxon>
        <taxon>Basidiomycota</taxon>
        <taxon>Agaricomycotina</taxon>
        <taxon>Agaricomycetes</taxon>
        <taxon>Agaricomycetidae</taxon>
        <taxon>Agaricales</taxon>
        <taxon>Marasmiineae</taxon>
        <taxon>Marasmiaceae</taxon>
        <taxon>Moniliophthora</taxon>
    </lineage>
</organism>
<reference evidence="8 9" key="1">
    <citation type="journal article" date="2014" name="BMC Genomics">
        <title>Genome and secretome analysis of the hemibiotrophic fungal pathogen, Moniliophthora roreri, which causes frosty pod rot disease of cacao: mechanisms of the biotrophic and necrotrophic phases.</title>
        <authorList>
            <person name="Meinhardt L.W."/>
            <person name="Costa G.G.L."/>
            <person name="Thomazella D.P.T."/>
            <person name="Teixeira P.J.P.L."/>
            <person name="Carazzolle M.F."/>
            <person name="Schuster S.C."/>
            <person name="Carlson J.E."/>
            <person name="Guiltinan M.J."/>
            <person name="Mieczkowski P."/>
            <person name="Farmer A."/>
            <person name="Ramaraj T."/>
            <person name="Crozier J."/>
            <person name="Davis R.E."/>
            <person name="Shao J."/>
            <person name="Melnick R.L."/>
            <person name="Pereira G.A.G."/>
            <person name="Bailey B.A."/>
        </authorList>
    </citation>
    <scope>NUCLEOTIDE SEQUENCE [LARGE SCALE GENOMIC DNA]</scope>
    <source>
        <strain evidence="8 9">MCA 2997</strain>
    </source>
</reference>
<dbReference type="PANTHER" id="PTHR20930">
    <property type="entry name" value="OVARIAN CARCINOMA ANTIGEN CA125-RELATED"/>
    <property type="match status" value="1"/>
</dbReference>
<dbReference type="HOGENOM" id="CLU_005087_0_0_1"/>
<dbReference type="Gene3D" id="3.30.60.90">
    <property type="match status" value="3"/>
</dbReference>
<feature type="region of interest" description="Disordered" evidence="6">
    <location>
        <begin position="920"/>
        <end position="995"/>
    </location>
</feature>
<dbReference type="OrthoDB" id="661148at2759"/>